<dbReference type="SUPFAM" id="SSF51556">
    <property type="entry name" value="Metallo-dependent hydrolases"/>
    <property type="match status" value="1"/>
</dbReference>
<dbReference type="InterPro" id="IPR032466">
    <property type="entry name" value="Metal_Hydrolase"/>
</dbReference>
<reference evidence="2 3" key="1">
    <citation type="journal article" date="2021" name="ISME Commun">
        <title>Automated analysis of genomic sequences facilitates high-throughput and comprehensive description of bacteria.</title>
        <authorList>
            <person name="Hitch T.C.A."/>
        </authorList>
    </citation>
    <scope>NUCLEOTIDE SEQUENCE [LARGE SCALE GENOMIC DNA]</scope>
    <source>
        <strain evidence="2 3">Sanger_04</strain>
    </source>
</reference>
<evidence type="ECO:0000259" key="1">
    <source>
        <dbReference type="Pfam" id="PF01979"/>
    </source>
</evidence>
<feature type="domain" description="Amidohydrolase-related" evidence="1">
    <location>
        <begin position="53"/>
        <end position="356"/>
    </location>
</feature>
<comment type="caution">
    <text evidence="2">The sequence shown here is derived from an EMBL/GenBank/DDBJ whole genome shotgun (WGS) entry which is preliminary data.</text>
</comment>
<dbReference type="Gene3D" id="3.20.20.140">
    <property type="entry name" value="Metal-dependent hydrolases"/>
    <property type="match status" value="1"/>
</dbReference>
<sequence>MKSLLIKNGQLLAPANGYRRDKKDIFVKNGKIEKIGDNLDVEAEKVIDAEGAIVTPGFIDIHTHCYPKAFLGLDPDVLGLERGATAILDAGSSGADNYEDFRANYIDKAKTKVFTLLNVSKEGLIRGHELDSMDKLDEAKVKATAEKYSDNIVGLKARASQSVVGEMGLTPIAEAARIAHEIEKPLMIHVGNYPPALTDVLKLVDEGDIITHAYHGKKGGILTEEGEIIQEAKDARARGVRFDVGHGVASFSLRVYKQALLDNFDCDMISTDLHVENYNGPVYNIASVMSKLINCGESLDQVVHKVTYVPAKHFGLTGLGELKEGCTADLNLLTLDACEEEIADSIGDTIILKNKITVRKTIYSKGEQSEVFRKSIGNE</sequence>
<keyword evidence="3" id="KW-1185">Reference proteome</keyword>
<dbReference type="InterPro" id="IPR020043">
    <property type="entry name" value="Deacetylase_Atu3266-like"/>
</dbReference>
<accession>A0ABT2RUP4</accession>
<proteinExistence type="predicted"/>
<dbReference type="Proteomes" id="UP001652461">
    <property type="component" value="Unassembled WGS sequence"/>
</dbReference>
<dbReference type="NCBIfam" id="NF006689">
    <property type="entry name" value="PRK09237.1"/>
    <property type="match status" value="1"/>
</dbReference>
<dbReference type="RefSeq" id="WP_158362127.1">
    <property type="nucleotide sequence ID" value="NZ_JAOQKC010000004.1"/>
</dbReference>
<gene>
    <name evidence="2" type="ORF">OCV63_03845</name>
</gene>
<dbReference type="PANTHER" id="PTHR42717">
    <property type="entry name" value="DIHYDROOROTASE-RELATED"/>
    <property type="match status" value="1"/>
</dbReference>
<dbReference type="InterPro" id="IPR006680">
    <property type="entry name" value="Amidohydro-rel"/>
</dbReference>
<name>A0ABT2RUP4_9FIRM</name>
<dbReference type="PIRSF" id="PIRSF039004">
    <property type="entry name" value="ADE_EF_0837"/>
    <property type="match status" value="1"/>
</dbReference>
<dbReference type="EMBL" id="JAOQKC010000004">
    <property type="protein sequence ID" value="MCU6696029.1"/>
    <property type="molecule type" value="Genomic_DNA"/>
</dbReference>
<evidence type="ECO:0000313" key="3">
    <source>
        <dbReference type="Proteomes" id="UP001652461"/>
    </source>
</evidence>
<dbReference type="SUPFAM" id="SSF51338">
    <property type="entry name" value="Composite domain of metallo-dependent hydrolases"/>
    <property type="match status" value="1"/>
</dbReference>
<evidence type="ECO:0000313" key="2">
    <source>
        <dbReference type="EMBL" id="MCU6696029.1"/>
    </source>
</evidence>
<dbReference type="PANTHER" id="PTHR42717:SF1">
    <property type="entry name" value="IMIDAZOLONEPROPIONASE AND RELATED AMIDOHYDROLASES"/>
    <property type="match status" value="1"/>
</dbReference>
<organism evidence="2 3">
    <name type="scientific">Laedolimicola ammoniilytica</name>
    <dbReference type="NCBI Taxonomy" id="2981771"/>
    <lineage>
        <taxon>Bacteria</taxon>
        <taxon>Bacillati</taxon>
        <taxon>Bacillota</taxon>
        <taxon>Clostridia</taxon>
        <taxon>Lachnospirales</taxon>
        <taxon>Lachnospiraceae</taxon>
        <taxon>Laedolimicola</taxon>
    </lineage>
</organism>
<dbReference type="InterPro" id="IPR011059">
    <property type="entry name" value="Metal-dep_hydrolase_composite"/>
</dbReference>
<protein>
    <submittedName>
        <fullName evidence="2">Amidohydrolase/deacetylase family metallohydrolase</fullName>
    </submittedName>
</protein>
<dbReference type="Gene3D" id="2.30.40.10">
    <property type="entry name" value="Urease, subunit C, domain 1"/>
    <property type="match status" value="1"/>
</dbReference>
<dbReference type="Pfam" id="PF01979">
    <property type="entry name" value="Amidohydro_1"/>
    <property type="match status" value="1"/>
</dbReference>